<dbReference type="CDD" id="cd23595">
    <property type="entry name" value="TFP_LU_ECD_Qvr"/>
    <property type="match status" value="1"/>
</dbReference>
<evidence type="ECO:0000256" key="11">
    <source>
        <dbReference type="ARBA" id="ARBA00044561"/>
    </source>
</evidence>
<protein>
    <recommendedName>
        <fullName evidence="10">UPAR/Ly6 domain-containing protein qvr</fullName>
    </recommendedName>
    <alternativeName>
        <fullName evidence="11">Protein quiver</fullName>
    </alternativeName>
    <alternativeName>
        <fullName evidence="8">Protein sleepless</fullName>
    </alternativeName>
</protein>
<dbReference type="GO" id="GO:0032222">
    <property type="term" value="P:regulation of synaptic transmission, cholinergic"/>
    <property type="evidence" value="ECO:0007669"/>
    <property type="project" value="InterPro"/>
</dbReference>
<dbReference type="Pfam" id="PF17064">
    <property type="entry name" value="QVR"/>
    <property type="match status" value="1"/>
</dbReference>
<keyword evidence="5" id="KW-0090">Biological rhythms</keyword>
<dbReference type="InterPro" id="IPR050975">
    <property type="entry name" value="Sleep_regulator"/>
</dbReference>
<evidence type="ECO:0000256" key="9">
    <source>
        <dbReference type="ARBA" id="ARBA00044499"/>
    </source>
</evidence>
<proteinExistence type="inferred from homology"/>
<keyword evidence="3" id="KW-1003">Cell membrane</keyword>
<comment type="similarity">
    <text evidence="2">Belongs to the quiver family.</text>
</comment>
<keyword evidence="3" id="KW-0472">Membrane</keyword>
<keyword evidence="7" id="KW-0325">Glycoprotein</keyword>
<evidence type="ECO:0000256" key="3">
    <source>
        <dbReference type="ARBA" id="ARBA00022475"/>
    </source>
</evidence>
<evidence type="ECO:0000256" key="5">
    <source>
        <dbReference type="ARBA" id="ARBA00023108"/>
    </source>
</evidence>
<dbReference type="GO" id="GO:0048511">
    <property type="term" value="P:rhythmic process"/>
    <property type="evidence" value="ECO:0007669"/>
    <property type="project" value="UniProtKB-KW"/>
</dbReference>
<keyword evidence="4" id="KW-0732">Signal</keyword>
<keyword evidence="15" id="KW-1185">Reference proteome</keyword>
<dbReference type="GO" id="GO:0030431">
    <property type="term" value="P:sleep"/>
    <property type="evidence" value="ECO:0007669"/>
    <property type="project" value="InterPro"/>
</dbReference>
<evidence type="ECO:0000256" key="6">
    <source>
        <dbReference type="ARBA" id="ARBA00023157"/>
    </source>
</evidence>
<dbReference type="GO" id="GO:0045121">
    <property type="term" value="C:membrane raft"/>
    <property type="evidence" value="ECO:0007669"/>
    <property type="project" value="UniProtKB-SubCell"/>
</dbReference>
<sequence length="205" mass="23510">MRDRYVYGGCLFGSLPLGAKNCIALGRMRDPTFLLLFPMRKVLGKSWMGRIASHAQRKGIPRRRVLFALFWCFNAEEECMKSTYWCYECETLSDIRCKDPFNSTAHPNDLPPLTKCEGCCVKIVMFAGTPKEVIRRTCTKRLQINLFMVDHVCMYEGGNTGHMCFCERDNCNGARSKQASDWAPVLCAFSGLLFLKVQQQIFRIF</sequence>
<dbReference type="PANTHER" id="PTHR33562">
    <property type="entry name" value="ATILLA, ISOFORM B-RELATED-RELATED"/>
    <property type="match status" value="1"/>
</dbReference>
<accession>A0AAV4VQE3</accession>
<evidence type="ECO:0000256" key="12">
    <source>
        <dbReference type="ARBA" id="ARBA00045788"/>
    </source>
</evidence>
<organism evidence="14 15">
    <name type="scientific">Caerostris darwini</name>
    <dbReference type="NCBI Taxonomy" id="1538125"/>
    <lineage>
        <taxon>Eukaryota</taxon>
        <taxon>Metazoa</taxon>
        <taxon>Ecdysozoa</taxon>
        <taxon>Arthropoda</taxon>
        <taxon>Chelicerata</taxon>
        <taxon>Arachnida</taxon>
        <taxon>Araneae</taxon>
        <taxon>Araneomorphae</taxon>
        <taxon>Entelegynae</taxon>
        <taxon>Araneoidea</taxon>
        <taxon>Araneidae</taxon>
        <taxon>Caerostris</taxon>
    </lineage>
</organism>
<dbReference type="Proteomes" id="UP001054837">
    <property type="component" value="Unassembled WGS sequence"/>
</dbReference>
<comment type="caution">
    <text evidence="14">The sequence shown here is derived from an EMBL/GenBank/DDBJ whole genome shotgun (WGS) entry which is preliminary data.</text>
</comment>
<evidence type="ECO:0000313" key="14">
    <source>
        <dbReference type="EMBL" id="GIY72595.1"/>
    </source>
</evidence>
<evidence type="ECO:0000256" key="1">
    <source>
        <dbReference type="ARBA" id="ARBA00004471"/>
    </source>
</evidence>
<evidence type="ECO:0000256" key="4">
    <source>
        <dbReference type="ARBA" id="ARBA00022729"/>
    </source>
</evidence>
<evidence type="ECO:0000256" key="2">
    <source>
        <dbReference type="ARBA" id="ARBA00010522"/>
    </source>
</evidence>
<reference evidence="14 15" key="1">
    <citation type="submission" date="2021-06" db="EMBL/GenBank/DDBJ databases">
        <title>Caerostris darwini draft genome.</title>
        <authorList>
            <person name="Kono N."/>
            <person name="Arakawa K."/>
        </authorList>
    </citation>
    <scope>NUCLEOTIDE SEQUENCE [LARGE SCALE GENOMIC DNA]</scope>
</reference>
<evidence type="ECO:0000256" key="7">
    <source>
        <dbReference type="ARBA" id="ARBA00023180"/>
    </source>
</evidence>
<evidence type="ECO:0000256" key="8">
    <source>
        <dbReference type="ARBA" id="ARBA00031037"/>
    </source>
</evidence>
<evidence type="ECO:0000313" key="15">
    <source>
        <dbReference type="Proteomes" id="UP001054837"/>
    </source>
</evidence>
<dbReference type="InterPro" id="IPR031424">
    <property type="entry name" value="QVR-like"/>
</dbReference>
<name>A0AAV4VQE3_9ARAC</name>
<evidence type="ECO:0000256" key="10">
    <source>
        <dbReference type="ARBA" id="ARBA00044524"/>
    </source>
</evidence>
<dbReference type="GO" id="GO:0005886">
    <property type="term" value="C:plasma membrane"/>
    <property type="evidence" value="ECO:0007669"/>
    <property type="project" value="UniProtKB-SubCell"/>
</dbReference>
<evidence type="ECO:0000256" key="13">
    <source>
        <dbReference type="ARBA" id="ARBA00046769"/>
    </source>
</evidence>
<dbReference type="EMBL" id="BPLQ01013505">
    <property type="protein sequence ID" value="GIY72595.1"/>
    <property type="molecule type" value="Genomic_DNA"/>
</dbReference>
<comment type="subcellular location">
    <subcellularLocation>
        <location evidence="1">Cell membrane</location>
        <topology evidence="1">Lipid-anchor</topology>
        <topology evidence="1">GPI-anchor</topology>
        <orientation evidence="1">Extracellular side</orientation>
    </subcellularLocation>
    <subcellularLocation>
        <location evidence="9">Membrane raft</location>
        <topology evidence="9">Lipid-anchor</topology>
        <topology evidence="9">GPI-anchor</topology>
        <orientation evidence="9">Extracellular side</orientation>
    </subcellularLocation>
</comment>
<gene>
    <name evidence="14" type="primary">qvr</name>
    <name evidence="14" type="ORF">CDAR_523511</name>
</gene>
<keyword evidence="6" id="KW-1015">Disulfide bond</keyword>
<dbReference type="PANTHER" id="PTHR33562:SF31">
    <property type="entry name" value="PROTEIN QUIVER"/>
    <property type="match status" value="1"/>
</dbReference>
<comment type="subunit">
    <text evidence="13">Interacts (via loop 2 of the three-fingered Ly-6 domain) with Sh/shaker; this interaction may stabilize both components of the complex and may be required for targeting or retention of Sh/shaker to neural cell projections. Interacts (via loop 2 of the three-fingered Ly-6 domain) with nAChRalpha3 and potentially other nicotinic acetylcholine receptors; this interaction is required for antagonism of nicotinic acetylcholine receptors.</text>
</comment>
<dbReference type="AlphaFoldDB" id="A0AAV4VQE3"/>
<comment type="function">
    <text evidence="12">Bifunctional regulator of neuronal activity in the mushroom body, and possibly other regions of the brain, that acts as a signaling molecule required for homeostatic regulation of sleep under normal conditions and after sleep deprivation. Reduces neuronal excitability by enhancing Sh/shaker K(+) channel activity; possibly by stabilizing Sh/shaker to increase protein levels, accelerating its activation kinetics, slowing C-type inactivation and enhancing recovery from inactivation. Specifically affects the A-type K(+) current. Antagonizes nicotinic acetylcholine receptors (nAChRs) to reduce synaptic transmission, possibly by preventing their localization to the cell surface. Required for regulation of neuromuscular excitability and plasticity at neuromuscular junctions.</text>
</comment>